<comment type="similarity">
    <text evidence="1">Belongs to the peptidase S1 family.</text>
</comment>
<evidence type="ECO:0000313" key="6">
    <source>
        <dbReference type="EMBL" id="RRA95550.1"/>
    </source>
</evidence>
<evidence type="ECO:0000256" key="3">
    <source>
        <dbReference type="ARBA" id="ARBA00022801"/>
    </source>
</evidence>
<keyword evidence="7" id="KW-1185">Reference proteome</keyword>
<evidence type="ECO:0000313" key="7">
    <source>
        <dbReference type="Proteomes" id="UP000268372"/>
    </source>
</evidence>
<gene>
    <name evidence="6" type="ORF">EG242_05365</name>
</gene>
<keyword evidence="2" id="KW-0645">Protease</keyword>
<dbReference type="InterPro" id="IPR009003">
    <property type="entry name" value="Peptidase_S1_PA"/>
</dbReference>
<evidence type="ECO:0000256" key="4">
    <source>
        <dbReference type="ARBA" id="ARBA00022825"/>
    </source>
</evidence>
<dbReference type="RefSeq" id="WP_124898875.1">
    <property type="nucleotide sequence ID" value="NZ_RQTJ01000008.1"/>
</dbReference>
<keyword evidence="4" id="KW-0720">Serine protease</keyword>
<dbReference type="CDD" id="cd21112">
    <property type="entry name" value="alphaLP-like"/>
    <property type="match status" value="1"/>
</dbReference>
<dbReference type="GO" id="GO:0006508">
    <property type="term" value="P:proteolysis"/>
    <property type="evidence" value="ECO:0007669"/>
    <property type="project" value="UniProtKB-KW"/>
</dbReference>
<reference evidence="6 7" key="1">
    <citation type="submission" date="2018-11" db="EMBL/GenBank/DDBJ databases">
        <title>Flavobacterium sp. nov., YIM 102796 draft genome.</title>
        <authorList>
            <person name="Li G."/>
            <person name="Jiang Y."/>
        </authorList>
    </citation>
    <scope>NUCLEOTIDE SEQUENCE [LARGE SCALE GENOMIC DNA]</scope>
    <source>
        <strain evidence="6 7">YIM 102796</strain>
    </source>
</reference>
<protein>
    <recommendedName>
        <fullName evidence="8">S1 family peptidase</fullName>
    </recommendedName>
</protein>
<dbReference type="OrthoDB" id="1089976at2"/>
<dbReference type="InterPro" id="IPR043504">
    <property type="entry name" value="Peptidase_S1_PA_chymotrypsin"/>
</dbReference>
<accession>A0A3P1B324</accession>
<keyword evidence="5" id="KW-1015">Disulfide bond</keyword>
<dbReference type="AlphaFoldDB" id="A0A3P1B324"/>
<keyword evidence="3" id="KW-0378">Hydrolase</keyword>
<dbReference type="PRINTS" id="PR00861">
    <property type="entry name" value="ALYTICPTASE"/>
</dbReference>
<organism evidence="6 7">
    <name type="scientific">Paenimyroides viscosum</name>
    <dbReference type="NCBI Taxonomy" id="2488729"/>
    <lineage>
        <taxon>Bacteria</taxon>
        <taxon>Pseudomonadati</taxon>
        <taxon>Bacteroidota</taxon>
        <taxon>Flavobacteriia</taxon>
        <taxon>Flavobacteriales</taxon>
        <taxon>Flavobacteriaceae</taxon>
        <taxon>Paenimyroides</taxon>
    </lineage>
</organism>
<name>A0A3P1B324_9FLAO</name>
<comment type="caution">
    <text evidence="6">The sequence shown here is derived from an EMBL/GenBank/DDBJ whole genome shotgun (WGS) entry which is preliminary data.</text>
</comment>
<proteinExistence type="inferred from homology"/>
<evidence type="ECO:0000256" key="1">
    <source>
        <dbReference type="ARBA" id="ARBA00007664"/>
    </source>
</evidence>
<dbReference type="Proteomes" id="UP000268372">
    <property type="component" value="Unassembled WGS sequence"/>
</dbReference>
<dbReference type="Gene3D" id="2.40.10.10">
    <property type="entry name" value="Trypsin-like serine proteases"/>
    <property type="match status" value="2"/>
</dbReference>
<dbReference type="SUPFAM" id="SSF50494">
    <property type="entry name" value="Trypsin-like serine proteases"/>
    <property type="match status" value="1"/>
</dbReference>
<evidence type="ECO:0008006" key="8">
    <source>
        <dbReference type="Google" id="ProtNLM"/>
    </source>
</evidence>
<dbReference type="EMBL" id="RQTJ01000008">
    <property type="protein sequence ID" value="RRA95550.1"/>
    <property type="molecule type" value="Genomic_DNA"/>
</dbReference>
<dbReference type="GO" id="GO:0004252">
    <property type="term" value="F:serine-type endopeptidase activity"/>
    <property type="evidence" value="ECO:0007669"/>
    <property type="project" value="InterPro"/>
</dbReference>
<evidence type="ECO:0000256" key="2">
    <source>
        <dbReference type="ARBA" id="ARBA00022670"/>
    </source>
</evidence>
<sequence>MAKSQIGEPGIEADASHQWEANENLTKLIESFGTTTNRFQEEVPKYPEYYGGAFITDKGNLTILLHGNQEKGKQNVTSVIGNGNIEFKEAKYSYGYLTSLMDEFNEFALDKKDPHLLEILSSFSLMDETNEIEVQVVGLNDQKITTLKKSIFNKSAVRFTESSGKVKAEVTINPGCEVSRNSSMAGSGSVGFKAKRNSDGKIGFVTAGHAILVGETAYYGSGTAVGTCVNSQQSGTVDAAFVILSNPTSDNVSNTLCGTSNLLSVSTTLPGVGTTVNKIGQSTGATSGKIISTNVSVIGGTGSTITNMTSAGYTSAGGDSGGPVYTYISSTGTRPTAGIHMGASGSTRYYTKATNILSTFAISRN</sequence>
<evidence type="ECO:0000256" key="5">
    <source>
        <dbReference type="ARBA" id="ARBA00023157"/>
    </source>
</evidence>
<dbReference type="InterPro" id="IPR001316">
    <property type="entry name" value="Pept_S1A_streptogrisin"/>
</dbReference>